<dbReference type="AlphaFoldDB" id="G7QB56"/>
<feature type="compositionally biased region" description="Basic and acidic residues" evidence="1">
    <location>
        <begin position="133"/>
        <end position="151"/>
    </location>
</feature>
<name>G7QB56_9BACT</name>
<protein>
    <submittedName>
        <fullName evidence="2">Phage regulatory protein, Rha family</fullName>
    </submittedName>
</protein>
<feature type="region of interest" description="Disordered" evidence="1">
    <location>
        <begin position="118"/>
        <end position="151"/>
    </location>
</feature>
<evidence type="ECO:0000313" key="2">
    <source>
        <dbReference type="EMBL" id="EHJ48798.1"/>
    </source>
</evidence>
<sequence length="304" mass="35088">MNELQGKASRGKGDLVPEVFLLDGAPVVTSLKVGQHFRKKHLHVLEAIRRLMASLPSEFNESNFRSVEYLDAKGERRPAYHLSRDGFTLLVMGFTGKKALAWKVRYIQAFNAMEKKLQDLNSPPRPELGTTAGEKERPRPELGTTPEEKGRPRFQFEAPMSMDLEKMEGIRGWLDYWCYIDDLDIEEAIQQLCIVLQVQNLNDLQESDTTCAYNFIWWSLFKIKSKNGIELTEKEKEAFCGLIKFWEKCVGEDYDNIIYFICTKCSIVSIEDIKQHSLQKAFNAVLLGIFRHVFCNEKEKVYSI</sequence>
<dbReference type="RefSeq" id="WP_009182158.1">
    <property type="nucleotide sequence ID" value="NZ_CM001368.1"/>
</dbReference>
<dbReference type="eggNOG" id="COG3646">
    <property type="taxonomic scope" value="Bacteria"/>
</dbReference>
<dbReference type="EMBL" id="CM001368">
    <property type="protein sequence ID" value="EHJ48798.1"/>
    <property type="molecule type" value="Genomic_DNA"/>
</dbReference>
<evidence type="ECO:0000313" key="3">
    <source>
        <dbReference type="Proteomes" id="UP000004662"/>
    </source>
</evidence>
<dbReference type="NCBIfam" id="TIGR02681">
    <property type="entry name" value="phage_pRha"/>
    <property type="match status" value="1"/>
</dbReference>
<dbReference type="Pfam" id="PF09669">
    <property type="entry name" value="Phage_pRha"/>
    <property type="match status" value="1"/>
</dbReference>
<organism evidence="2 3">
    <name type="scientific">Solidesulfovibrio carbinoliphilus subsp. oakridgensis</name>
    <dbReference type="NCBI Taxonomy" id="694327"/>
    <lineage>
        <taxon>Bacteria</taxon>
        <taxon>Pseudomonadati</taxon>
        <taxon>Thermodesulfobacteriota</taxon>
        <taxon>Desulfovibrionia</taxon>
        <taxon>Desulfovibrionales</taxon>
        <taxon>Desulfovibrionaceae</taxon>
        <taxon>Solidesulfovibrio</taxon>
    </lineage>
</organism>
<reference evidence="3" key="1">
    <citation type="journal article" date="2015" name="Genome Announc.">
        <title>High-Quality Draft Genome Sequence of Desulfovibrio carbinoliphilus FW-101-2B, an Organic Acid-Oxidizing Sulfate-Reducing Bacterium Isolated from Uranium(VI)-Contaminated Groundwater.</title>
        <authorList>
            <person name="Ramsay B.D."/>
            <person name="Hwang C."/>
            <person name="Woo H.L."/>
            <person name="Carroll S.L."/>
            <person name="Lucas S."/>
            <person name="Han J."/>
            <person name="Lapidus A.L."/>
            <person name="Cheng J.F."/>
            <person name="Goodwin L.A."/>
            <person name="Pitluck S."/>
            <person name="Peters L."/>
            <person name="Chertkov O."/>
            <person name="Held B."/>
            <person name="Detter J.C."/>
            <person name="Han C.S."/>
            <person name="Tapia R."/>
            <person name="Land M.L."/>
            <person name="Hauser L.J."/>
            <person name="Kyrpides N.C."/>
            <person name="Ivanova N.N."/>
            <person name="Mikhailova N."/>
            <person name="Pagani I."/>
            <person name="Woyke T."/>
            <person name="Arkin A.P."/>
            <person name="Dehal P."/>
            <person name="Chivian D."/>
            <person name="Criddle C.S."/>
            <person name="Wu W."/>
            <person name="Chakraborty R."/>
            <person name="Hazen T.C."/>
            <person name="Fields M.W."/>
        </authorList>
    </citation>
    <scope>NUCLEOTIDE SEQUENCE [LARGE SCALE GENOMIC DNA]</scope>
    <source>
        <strain evidence="3">FW-101-2B</strain>
    </source>
</reference>
<dbReference type="Proteomes" id="UP000004662">
    <property type="component" value="Chromosome"/>
</dbReference>
<dbReference type="OrthoDB" id="9808959at2"/>
<accession>G7QB56</accession>
<evidence type="ECO:0000256" key="1">
    <source>
        <dbReference type="SAM" id="MobiDB-lite"/>
    </source>
</evidence>
<proteinExistence type="predicted"/>
<keyword evidence="3" id="KW-1185">Reference proteome</keyword>
<gene>
    <name evidence="2" type="ORF">DFW101_2794</name>
</gene>
<dbReference type="InterPro" id="IPR014054">
    <property type="entry name" value="Phage_regulatory_Rha"/>
</dbReference>
<dbReference type="HOGENOM" id="CLU_1003729_0_0_7"/>